<dbReference type="AlphaFoldDB" id="A0A482TL49"/>
<comment type="caution">
    <text evidence="2">The sequence shown here is derived from an EMBL/GenBank/DDBJ whole genome shotgun (WGS) entry which is preliminary data.</text>
</comment>
<reference evidence="2 3" key="1">
    <citation type="submission" date="2018-12" db="EMBL/GenBank/DDBJ databases">
        <title>Genome analysis provides insights into bioremediation potentialities of Halogeometricum borinquense strain N11.</title>
        <authorList>
            <person name="Najjari A."/>
            <person name="Youssef N."/>
            <person name="Fhoula I."/>
            <person name="Ben Dhia O."/>
            <person name="Mahjoubi M."/>
            <person name="Ouzari H.I."/>
            <person name="Cherif A."/>
        </authorList>
    </citation>
    <scope>NUCLEOTIDE SEQUENCE [LARGE SCALE GENOMIC DNA]</scope>
    <source>
        <strain evidence="2 3">N11</strain>
    </source>
</reference>
<dbReference type="RefSeq" id="WP_129785007.1">
    <property type="nucleotide sequence ID" value="NZ_RZHH01000002.1"/>
</dbReference>
<dbReference type="EMBL" id="RZHH01000002">
    <property type="protein sequence ID" value="RYJ14683.1"/>
    <property type="molecule type" value="Genomic_DNA"/>
</dbReference>
<evidence type="ECO:0000256" key="1">
    <source>
        <dbReference type="SAM" id="MobiDB-lite"/>
    </source>
</evidence>
<name>A0A482TL49_9EURY</name>
<organism evidence="2 3">
    <name type="scientific">Halogeometricum borinquense</name>
    <dbReference type="NCBI Taxonomy" id="60847"/>
    <lineage>
        <taxon>Archaea</taxon>
        <taxon>Methanobacteriati</taxon>
        <taxon>Methanobacteriota</taxon>
        <taxon>Stenosarchaea group</taxon>
        <taxon>Halobacteria</taxon>
        <taxon>Halobacteriales</taxon>
        <taxon>Haloferacaceae</taxon>
        <taxon>Halogeometricum</taxon>
    </lineage>
</organism>
<dbReference type="Pfam" id="PF26406">
    <property type="entry name" value="DUF8104"/>
    <property type="match status" value="1"/>
</dbReference>
<gene>
    <name evidence="2" type="ORF">ELS19_12460</name>
</gene>
<accession>A0A482TL49</accession>
<sequence length="74" mass="8988">MDYFDYDSWRTILDGRGQEFDVKALLEQSQENARQRLEDELVRIEQQLNRRETIHNETMAEREEKEKLSELKGE</sequence>
<proteinExistence type="predicted"/>
<dbReference type="Proteomes" id="UP000294028">
    <property type="component" value="Unassembled WGS sequence"/>
</dbReference>
<feature type="region of interest" description="Disordered" evidence="1">
    <location>
        <begin position="52"/>
        <end position="74"/>
    </location>
</feature>
<dbReference type="InterPro" id="IPR058417">
    <property type="entry name" value="DUF8104"/>
</dbReference>
<evidence type="ECO:0000313" key="2">
    <source>
        <dbReference type="EMBL" id="RYJ14683.1"/>
    </source>
</evidence>
<protein>
    <submittedName>
        <fullName evidence="2">Uncharacterized protein</fullName>
    </submittedName>
</protein>
<evidence type="ECO:0000313" key="3">
    <source>
        <dbReference type="Proteomes" id="UP000294028"/>
    </source>
</evidence>